<dbReference type="PANTHER" id="PTHR30636">
    <property type="entry name" value="UPF0701 PROTEIN YICC"/>
    <property type="match status" value="1"/>
</dbReference>
<organism evidence="8 9">
    <name type="scientific">Dyella ginsengisoli</name>
    <dbReference type="NCBI Taxonomy" id="363848"/>
    <lineage>
        <taxon>Bacteria</taxon>
        <taxon>Pseudomonadati</taxon>
        <taxon>Pseudomonadota</taxon>
        <taxon>Gammaproteobacteria</taxon>
        <taxon>Lysobacterales</taxon>
        <taxon>Rhodanobacteraceae</taxon>
        <taxon>Dyella</taxon>
    </lineage>
</organism>
<sequence>MIRSMTAYASAELAGPAGTLSCELRTVNHRYLEISPRLPDELRGFESLLRERVATRLSRGKLDLTVRLRGEDRGESLRVNAATLARLGELARELQPRFPTMQVEFTELLRFPGVLDRAEVDNDAQQAALFDVLDRALDALTATREREGEKTAQMLRERLDAIERVVADVRGWMPEIRAALRTRLETRLADIKQPADPGRLEQELVLQITRTDVDEELDRLSTHIAEARRVLGLAEPVGRRLDFLMQEFNREANTLGSKSVDARSTNAAVELKVLIEQMREQVQNIE</sequence>
<evidence type="ECO:0000313" key="9">
    <source>
        <dbReference type="Proteomes" id="UP001620460"/>
    </source>
</evidence>
<dbReference type="PANTHER" id="PTHR30636:SF3">
    <property type="entry name" value="UPF0701 PROTEIN YICC"/>
    <property type="match status" value="1"/>
</dbReference>
<evidence type="ECO:0000256" key="2">
    <source>
        <dbReference type="ARBA" id="ARBA00022722"/>
    </source>
</evidence>
<evidence type="ECO:0000313" key="8">
    <source>
        <dbReference type="EMBL" id="MFK2902911.1"/>
    </source>
</evidence>
<dbReference type="InterPro" id="IPR013551">
    <property type="entry name" value="YicC-like_C"/>
</dbReference>
<keyword evidence="4" id="KW-0378">Hydrolase</keyword>
<dbReference type="Pfam" id="PF03755">
    <property type="entry name" value="YicC-like_N"/>
    <property type="match status" value="1"/>
</dbReference>
<accession>A0ABW8JP72</accession>
<evidence type="ECO:0000256" key="5">
    <source>
        <dbReference type="ARBA" id="ARBA00035648"/>
    </source>
</evidence>
<gene>
    <name evidence="8" type="ORF">ISP17_02975</name>
</gene>
<evidence type="ECO:0000256" key="3">
    <source>
        <dbReference type="ARBA" id="ARBA00022759"/>
    </source>
</evidence>
<proteinExistence type="inferred from homology"/>
<dbReference type="EMBL" id="JADIKM010000001">
    <property type="protein sequence ID" value="MFK2902911.1"/>
    <property type="molecule type" value="Genomic_DNA"/>
</dbReference>
<dbReference type="NCBIfam" id="TIGR00255">
    <property type="entry name" value="YicC/YloC family endoribonuclease"/>
    <property type="match status" value="1"/>
</dbReference>
<reference evidence="8 9" key="1">
    <citation type="submission" date="2020-10" db="EMBL/GenBank/DDBJ databases">
        <title>Phylogeny of dyella-like bacteria.</title>
        <authorList>
            <person name="Fu J."/>
        </authorList>
    </citation>
    <scope>NUCLEOTIDE SEQUENCE [LARGE SCALE GENOMIC DNA]</scope>
    <source>
        <strain evidence="8 9">Gsoil3046</strain>
    </source>
</reference>
<evidence type="ECO:0000259" key="6">
    <source>
        <dbReference type="Pfam" id="PF03755"/>
    </source>
</evidence>
<evidence type="ECO:0000256" key="1">
    <source>
        <dbReference type="ARBA" id="ARBA00001968"/>
    </source>
</evidence>
<comment type="similarity">
    <text evidence="5">Belongs to the YicC/YloC family.</text>
</comment>
<feature type="domain" description="Endoribonuclease YicC-like N-terminal" evidence="6">
    <location>
        <begin position="2"/>
        <end position="152"/>
    </location>
</feature>
<comment type="caution">
    <text evidence="8">The sequence shown here is derived from an EMBL/GenBank/DDBJ whole genome shotgun (WGS) entry which is preliminary data.</text>
</comment>
<dbReference type="InterPro" id="IPR013527">
    <property type="entry name" value="YicC-like_N"/>
</dbReference>
<dbReference type="Proteomes" id="UP001620460">
    <property type="component" value="Unassembled WGS sequence"/>
</dbReference>
<evidence type="ECO:0000256" key="4">
    <source>
        <dbReference type="ARBA" id="ARBA00022801"/>
    </source>
</evidence>
<dbReference type="RefSeq" id="WP_404630030.1">
    <property type="nucleotide sequence ID" value="NZ_JADIKM010000001.1"/>
</dbReference>
<feature type="domain" description="Endoribonuclease YicC-like C-terminal" evidence="7">
    <location>
        <begin position="172"/>
        <end position="286"/>
    </location>
</feature>
<evidence type="ECO:0000259" key="7">
    <source>
        <dbReference type="Pfam" id="PF08340"/>
    </source>
</evidence>
<dbReference type="InterPro" id="IPR005229">
    <property type="entry name" value="YicC/YloC-like"/>
</dbReference>
<keyword evidence="9" id="KW-1185">Reference proteome</keyword>
<comment type="cofactor">
    <cofactor evidence="1">
        <name>a divalent metal cation</name>
        <dbReference type="ChEBI" id="CHEBI:60240"/>
    </cofactor>
</comment>
<keyword evidence="3" id="KW-0255">Endonuclease</keyword>
<keyword evidence="2" id="KW-0540">Nuclease</keyword>
<name>A0ABW8JP72_9GAMM</name>
<dbReference type="Pfam" id="PF08340">
    <property type="entry name" value="YicC-like_C"/>
    <property type="match status" value="1"/>
</dbReference>
<protein>
    <submittedName>
        <fullName evidence="8">YicC family protein</fullName>
    </submittedName>
</protein>